<dbReference type="RefSeq" id="XP_005786534.1">
    <property type="nucleotide sequence ID" value="XM_005786477.1"/>
</dbReference>
<dbReference type="Proteomes" id="UP000013827">
    <property type="component" value="Unassembled WGS sequence"/>
</dbReference>
<keyword evidence="3" id="KW-1185">Reference proteome</keyword>
<feature type="region of interest" description="Disordered" evidence="1">
    <location>
        <begin position="248"/>
        <end position="326"/>
    </location>
</feature>
<reference evidence="3" key="1">
    <citation type="journal article" date="2013" name="Nature">
        <title>Pan genome of the phytoplankton Emiliania underpins its global distribution.</title>
        <authorList>
            <person name="Read B.A."/>
            <person name="Kegel J."/>
            <person name="Klute M.J."/>
            <person name="Kuo A."/>
            <person name="Lefebvre S.C."/>
            <person name="Maumus F."/>
            <person name="Mayer C."/>
            <person name="Miller J."/>
            <person name="Monier A."/>
            <person name="Salamov A."/>
            <person name="Young J."/>
            <person name="Aguilar M."/>
            <person name="Claverie J.M."/>
            <person name="Frickenhaus S."/>
            <person name="Gonzalez K."/>
            <person name="Herman E.K."/>
            <person name="Lin Y.C."/>
            <person name="Napier J."/>
            <person name="Ogata H."/>
            <person name="Sarno A.F."/>
            <person name="Shmutz J."/>
            <person name="Schroeder D."/>
            <person name="de Vargas C."/>
            <person name="Verret F."/>
            <person name="von Dassow P."/>
            <person name="Valentin K."/>
            <person name="Van de Peer Y."/>
            <person name="Wheeler G."/>
            <person name="Dacks J.B."/>
            <person name="Delwiche C.F."/>
            <person name="Dyhrman S.T."/>
            <person name="Glockner G."/>
            <person name="John U."/>
            <person name="Richards T."/>
            <person name="Worden A.Z."/>
            <person name="Zhang X."/>
            <person name="Grigoriev I.V."/>
            <person name="Allen A.E."/>
            <person name="Bidle K."/>
            <person name="Borodovsky M."/>
            <person name="Bowler C."/>
            <person name="Brownlee C."/>
            <person name="Cock J.M."/>
            <person name="Elias M."/>
            <person name="Gladyshev V.N."/>
            <person name="Groth M."/>
            <person name="Guda C."/>
            <person name="Hadaegh A."/>
            <person name="Iglesias-Rodriguez M.D."/>
            <person name="Jenkins J."/>
            <person name="Jones B.M."/>
            <person name="Lawson T."/>
            <person name="Leese F."/>
            <person name="Lindquist E."/>
            <person name="Lobanov A."/>
            <person name="Lomsadze A."/>
            <person name="Malik S.B."/>
            <person name="Marsh M.E."/>
            <person name="Mackinder L."/>
            <person name="Mock T."/>
            <person name="Mueller-Roeber B."/>
            <person name="Pagarete A."/>
            <person name="Parker M."/>
            <person name="Probert I."/>
            <person name="Quesneville H."/>
            <person name="Raines C."/>
            <person name="Rensing S.A."/>
            <person name="Riano-Pachon D.M."/>
            <person name="Richier S."/>
            <person name="Rokitta S."/>
            <person name="Shiraiwa Y."/>
            <person name="Soanes D.M."/>
            <person name="van der Giezen M."/>
            <person name="Wahlund T.M."/>
            <person name="Williams B."/>
            <person name="Wilson W."/>
            <person name="Wolfe G."/>
            <person name="Wurch L.L."/>
        </authorList>
    </citation>
    <scope>NUCLEOTIDE SEQUENCE</scope>
</reference>
<dbReference type="PaxDb" id="2903-EOD34105"/>
<evidence type="ECO:0008006" key="4">
    <source>
        <dbReference type="Google" id="ProtNLM"/>
    </source>
</evidence>
<name>A0A0D3KEC0_EMIH1</name>
<dbReference type="HOGENOM" id="CLU_063987_0_0_1"/>
<dbReference type="GeneID" id="17279375"/>
<dbReference type="AlphaFoldDB" id="A0A0D3KEC0"/>
<organism evidence="2 3">
    <name type="scientific">Emiliania huxleyi (strain CCMP1516)</name>
    <dbReference type="NCBI Taxonomy" id="280463"/>
    <lineage>
        <taxon>Eukaryota</taxon>
        <taxon>Haptista</taxon>
        <taxon>Haptophyta</taxon>
        <taxon>Prymnesiophyceae</taxon>
        <taxon>Isochrysidales</taxon>
        <taxon>Noelaerhabdaceae</taxon>
        <taxon>Emiliania</taxon>
    </lineage>
</organism>
<evidence type="ECO:0000256" key="1">
    <source>
        <dbReference type="SAM" id="MobiDB-lite"/>
    </source>
</evidence>
<evidence type="ECO:0000313" key="2">
    <source>
        <dbReference type="EnsemblProtists" id="EOD34105"/>
    </source>
</evidence>
<reference evidence="2" key="2">
    <citation type="submission" date="2024-10" db="UniProtKB">
        <authorList>
            <consortium name="EnsemblProtists"/>
        </authorList>
    </citation>
    <scope>IDENTIFICATION</scope>
</reference>
<feature type="compositionally biased region" description="Low complexity" evidence="1">
    <location>
        <begin position="288"/>
        <end position="297"/>
    </location>
</feature>
<protein>
    <recommendedName>
        <fullName evidence="4">Nucleotide-diphospho-sugar transferase domain-containing protein</fullName>
    </recommendedName>
</protein>
<proteinExistence type="predicted"/>
<dbReference type="KEGG" id="ehx:EMIHUDRAFT_441319"/>
<evidence type="ECO:0000313" key="3">
    <source>
        <dbReference type="Proteomes" id="UP000013827"/>
    </source>
</evidence>
<dbReference type="EnsemblProtists" id="EOD34105">
    <property type="protein sequence ID" value="EOD34105"/>
    <property type="gene ID" value="EMIHUDRAFT_441319"/>
</dbReference>
<sequence>MAEPTVGVCWTRNMVTFALDKPGFGLVPHEWGELHTSVATLLLSGEVGVGSCVFTEAPRHVVDRAMRLWTAKRPGLQAAHSAPHYGVEGVPSGSLFDFVLPTSDARSLLAGAAEAIGEGGQVSAMLTKLESANFRNKSSLATKLLSRTGRLANLAAAPFNVTLFLDDDTFFCPPPLPYTATRAAAFEAARLRSRHAAGIEPASGRGGKVQPRCTKRCQRAHQAEFERRMTRLDSEPVRGKGLAELLRASAGGGGPLRGSSSGSCGSERWTRGTTPPPRHGARRRWRAASRLSLAAPPIGTLASPRAGLPTAAPAAWSRARSVSVSV</sequence>
<accession>A0A0D3KEC0</accession>
<feature type="compositionally biased region" description="Low complexity" evidence="1">
    <location>
        <begin position="311"/>
        <end position="326"/>
    </location>
</feature>
<feature type="compositionally biased region" description="Low complexity" evidence="1">
    <location>
        <begin position="257"/>
        <end position="266"/>
    </location>
</feature>